<name>A0A841H1E6_9BACT</name>
<organism evidence="2 3">
    <name type="scientific">Longimicrobium terrae</name>
    <dbReference type="NCBI Taxonomy" id="1639882"/>
    <lineage>
        <taxon>Bacteria</taxon>
        <taxon>Pseudomonadati</taxon>
        <taxon>Gemmatimonadota</taxon>
        <taxon>Longimicrobiia</taxon>
        <taxon>Longimicrobiales</taxon>
        <taxon>Longimicrobiaceae</taxon>
        <taxon>Longimicrobium</taxon>
    </lineage>
</organism>
<feature type="domain" description="PD-(D/E)XK endonuclease-like" evidence="1">
    <location>
        <begin position="12"/>
        <end position="311"/>
    </location>
</feature>
<reference evidence="2 3" key="1">
    <citation type="submission" date="2020-08" db="EMBL/GenBank/DDBJ databases">
        <title>Genomic Encyclopedia of Type Strains, Phase IV (KMG-IV): sequencing the most valuable type-strain genomes for metagenomic binning, comparative biology and taxonomic classification.</title>
        <authorList>
            <person name="Goeker M."/>
        </authorList>
    </citation>
    <scope>NUCLEOTIDE SEQUENCE [LARGE SCALE GENOMIC DNA]</scope>
    <source>
        <strain evidence="2 3">DSM 29007</strain>
    </source>
</reference>
<protein>
    <recommendedName>
        <fullName evidence="1">PD-(D/E)XK endonuclease-like domain-containing protein</fullName>
    </recommendedName>
</protein>
<sequence length="328" mass="36771">METAVQRSTQLSWSHSRGRLLEECPRAYYWRYYGSQDGWRRGPGTPPDAELAWRLKHLTTLHSVLGQAIHESAREIATAIQERRAAPDEGRLTDQVRIALHAACAVRRADFLRDPKRYPLLQSVYYTGTFDPREVAAVRSKLKPCVRNLLASPVWEAARMLPPEGLIVVDSLSTAELDGTPVYAAPDLVMAGPGGECTFVDWKSGKRGDPDVHAQIATYAWFAQRRLGLVFGEGRWSGRAVYLAESDEEGFTITRLDLMRAEHRIRESVEGMRQCLSDPQANLPKSRSSFPLALPAFRHRCRGCRYFQLCKAELTRPGYGDSGLPGDA</sequence>
<dbReference type="AlphaFoldDB" id="A0A841H1E6"/>
<dbReference type="InterPro" id="IPR038726">
    <property type="entry name" value="PDDEXK_AddAB-type"/>
</dbReference>
<dbReference type="InterPro" id="IPR011604">
    <property type="entry name" value="PDDEXK-like_dom_sf"/>
</dbReference>
<dbReference type="RefSeq" id="WP_170035351.1">
    <property type="nucleotide sequence ID" value="NZ_JABDTL010000001.1"/>
</dbReference>
<keyword evidence="3" id="KW-1185">Reference proteome</keyword>
<evidence type="ECO:0000313" key="3">
    <source>
        <dbReference type="Proteomes" id="UP000582837"/>
    </source>
</evidence>
<proteinExistence type="predicted"/>
<dbReference type="Gene3D" id="3.90.320.10">
    <property type="match status" value="1"/>
</dbReference>
<comment type="caution">
    <text evidence="2">The sequence shown here is derived from an EMBL/GenBank/DDBJ whole genome shotgun (WGS) entry which is preliminary data.</text>
</comment>
<evidence type="ECO:0000259" key="1">
    <source>
        <dbReference type="Pfam" id="PF12705"/>
    </source>
</evidence>
<dbReference type="EMBL" id="JACHIA010000011">
    <property type="protein sequence ID" value="MBB6071901.1"/>
    <property type="molecule type" value="Genomic_DNA"/>
</dbReference>
<dbReference type="Pfam" id="PF12705">
    <property type="entry name" value="PDDEXK_1"/>
    <property type="match status" value="1"/>
</dbReference>
<gene>
    <name evidence="2" type="ORF">HNQ61_003561</name>
</gene>
<dbReference type="Proteomes" id="UP000582837">
    <property type="component" value="Unassembled WGS sequence"/>
</dbReference>
<evidence type="ECO:0000313" key="2">
    <source>
        <dbReference type="EMBL" id="MBB6071901.1"/>
    </source>
</evidence>
<accession>A0A841H1E6</accession>